<gene>
    <name evidence="1" type="ORF">Bxe_B1985</name>
</gene>
<dbReference type="STRING" id="266265.Bxe_B1985"/>
<evidence type="ECO:0000313" key="2">
    <source>
        <dbReference type="Proteomes" id="UP000001817"/>
    </source>
</evidence>
<evidence type="ECO:0000313" key="1">
    <source>
        <dbReference type="EMBL" id="ABE34000.1"/>
    </source>
</evidence>
<reference evidence="1 2" key="1">
    <citation type="journal article" date="2006" name="Proc. Natl. Acad. Sci. U.S.A.">
        <title>Burkholderia xenovorans LB400 harbors a multi-replicon, 9.73-Mbp genome shaped for versatility.</title>
        <authorList>
            <person name="Chain P.S."/>
            <person name="Denef V.J."/>
            <person name="Konstantinidis K.T."/>
            <person name="Vergez L.M."/>
            <person name="Agullo L."/>
            <person name="Reyes V.L."/>
            <person name="Hauser L."/>
            <person name="Cordova M."/>
            <person name="Gomez L."/>
            <person name="Gonzalez M."/>
            <person name="Land M."/>
            <person name="Lao V."/>
            <person name="Larimer F."/>
            <person name="LiPuma J.J."/>
            <person name="Mahenthiralingam E."/>
            <person name="Malfatti S.A."/>
            <person name="Marx C.J."/>
            <person name="Parnell J.J."/>
            <person name="Ramette A."/>
            <person name="Richardson P."/>
            <person name="Seeger M."/>
            <person name="Smith D."/>
            <person name="Spilker T."/>
            <person name="Sul W.J."/>
            <person name="Tsoi T.V."/>
            <person name="Ulrich L.E."/>
            <person name="Zhulin I.B."/>
            <person name="Tiedje J.M."/>
        </authorList>
    </citation>
    <scope>NUCLEOTIDE SEQUENCE [LARGE SCALE GENOMIC DNA]</scope>
    <source>
        <strain evidence="1 2">LB400</strain>
    </source>
</reference>
<dbReference type="EMBL" id="CP000271">
    <property type="protein sequence ID" value="ABE34000.1"/>
    <property type="molecule type" value="Genomic_DNA"/>
</dbReference>
<dbReference type="Proteomes" id="UP000001817">
    <property type="component" value="Chromosome 2"/>
</dbReference>
<sequence length="78" mass="8649">MAKPKRAGFRPFIDARRTTSAPWLTDIRCETYAQALLEELDTAESLAAQFEQDITLAAVPEFVALLMGSIARVHIVQS</sequence>
<dbReference type="AlphaFoldDB" id="Q13PI9"/>
<name>Q13PI9_PARXL</name>
<protein>
    <submittedName>
        <fullName evidence="1">Uncharacterized protein</fullName>
    </submittedName>
</protein>
<accession>Q13PI9</accession>
<keyword evidence="2" id="KW-1185">Reference proteome</keyword>
<dbReference type="KEGG" id="bxe:Bxe_B1985"/>
<organism evidence="1 2">
    <name type="scientific">Paraburkholderia xenovorans (strain LB400)</name>
    <dbReference type="NCBI Taxonomy" id="266265"/>
    <lineage>
        <taxon>Bacteria</taxon>
        <taxon>Pseudomonadati</taxon>
        <taxon>Pseudomonadota</taxon>
        <taxon>Betaproteobacteria</taxon>
        <taxon>Burkholderiales</taxon>
        <taxon>Burkholderiaceae</taxon>
        <taxon>Paraburkholderia</taxon>
    </lineage>
</organism>
<proteinExistence type="predicted"/>